<evidence type="ECO:0000256" key="1">
    <source>
        <dbReference type="ARBA" id="ARBA00023117"/>
    </source>
</evidence>
<name>A0AAQ3MTP6_VIGMU</name>
<dbReference type="GO" id="GO:0005634">
    <property type="term" value="C:nucleus"/>
    <property type="evidence" value="ECO:0007669"/>
    <property type="project" value="TreeGrafter"/>
</dbReference>
<sequence length="149" mass="17170">METGMVETGGMVELFQCRPNLMTSLIVLGKGIRSSTRMIQPRIICIVRGNYVILILRFNGSIPILITQSEISCFPTSLNWTAGFPVPLYPELIQSRLENDYYRTVEGVKHDIMVMLSNAEDFFRITKNVQVLGKIRRISDWFRKKLERV</sequence>
<dbReference type="InterPro" id="IPR001487">
    <property type="entry name" value="Bromodomain"/>
</dbReference>
<evidence type="ECO:0000259" key="2">
    <source>
        <dbReference type="Pfam" id="PF00439"/>
    </source>
</evidence>
<dbReference type="GO" id="GO:0006357">
    <property type="term" value="P:regulation of transcription by RNA polymerase II"/>
    <property type="evidence" value="ECO:0007669"/>
    <property type="project" value="TreeGrafter"/>
</dbReference>
<dbReference type="Proteomes" id="UP001374535">
    <property type="component" value="Chromosome 9"/>
</dbReference>
<dbReference type="PANTHER" id="PTHR16266:SF34">
    <property type="entry name" value="WD40_YVTN REPEAT CONTAINING DOMAIN-CONTAINING PROTEIN"/>
    <property type="match status" value="1"/>
</dbReference>
<feature type="domain" description="Bromo" evidence="2">
    <location>
        <begin position="91"/>
        <end position="127"/>
    </location>
</feature>
<dbReference type="GO" id="GO:0007010">
    <property type="term" value="P:cytoskeleton organization"/>
    <property type="evidence" value="ECO:0007669"/>
    <property type="project" value="TreeGrafter"/>
</dbReference>
<organism evidence="3 4">
    <name type="scientific">Vigna mungo</name>
    <name type="common">Black gram</name>
    <name type="synonym">Phaseolus mungo</name>
    <dbReference type="NCBI Taxonomy" id="3915"/>
    <lineage>
        <taxon>Eukaryota</taxon>
        <taxon>Viridiplantae</taxon>
        <taxon>Streptophyta</taxon>
        <taxon>Embryophyta</taxon>
        <taxon>Tracheophyta</taxon>
        <taxon>Spermatophyta</taxon>
        <taxon>Magnoliopsida</taxon>
        <taxon>eudicotyledons</taxon>
        <taxon>Gunneridae</taxon>
        <taxon>Pentapetalae</taxon>
        <taxon>rosids</taxon>
        <taxon>fabids</taxon>
        <taxon>Fabales</taxon>
        <taxon>Fabaceae</taxon>
        <taxon>Papilionoideae</taxon>
        <taxon>50 kb inversion clade</taxon>
        <taxon>NPAAA clade</taxon>
        <taxon>indigoferoid/millettioid clade</taxon>
        <taxon>Phaseoleae</taxon>
        <taxon>Vigna</taxon>
    </lineage>
</organism>
<gene>
    <name evidence="3" type="ORF">V8G54_029012</name>
</gene>
<dbReference type="SUPFAM" id="SSF47370">
    <property type="entry name" value="Bromodomain"/>
    <property type="match status" value="1"/>
</dbReference>
<reference evidence="3 4" key="1">
    <citation type="journal article" date="2023" name="Life. Sci Alliance">
        <title>Evolutionary insights into 3D genome organization and epigenetic landscape of Vigna mungo.</title>
        <authorList>
            <person name="Junaid A."/>
            <person name="Singh B."/>
            <person name="Bhatia S."/>
        </authorList>
    </citation>
    <scope>NUCLEOTIDE SEQUENCE [LARGE SCALE GENOMIC DNA]</scope>
    <source>
        <strain evidence="3">Urdbean</strain>
    </source>
</reference>
<protein>
    <recommendedName>
        <fullName evidence="2">Bromo domain-containing protein</fullName>
    </recommendedName>
</protein>
<keyword evidence="1" id="KW-0103">Bromodomain</keyword>
<dbReference type="AlphaFoldDB" id="A0AAQ3MTP6"/>
<evidence type="ECO:0000313" key="4">
    <source>
        <dbReference type="Proteomes" id="UP001374535"/>
    </source>
</evidence>
<dbReference type="Pfam" id="PF00439">
    <property type="entry name" value="Bromodomain"/>
    <property type="match status" value="1"/>
</dbReference>
<dbReference type="GO" id="GO:0008360">
    <property type="term" value="P:regulation of cell shape"/>
    <property type="evidence" value="ECO:0007669"/>
    <property type="project" value="TreeGrafter"/>
</dbReference>
<dbReference type="EMBL" id="CP144692">
    <property type="protein sequence ID" value="WVY96861.1"/>
    <property type="molecule type" value="Genomic_DNA"/>
</dbReference>
<proteinExistence type="predicted"/>
<evidence type="ECO:0000313" key="3">
    <source>
        <dbReference type="EMBL" id="WVY96861.1"/>
    </source>
</evidence>
<dbReference type="InterPro" id="IPR052060">
    <property type="entry name" value="Bromo_WD_repeat"/>
</dbReference>
<dbReference type="PANTHER" id="PTHR16266">
    <property type="entry name" value="WD REPEAT DOMAIN 9"/>
    <property type="match status" value="1"/>
</dbReference>
<dbReference type="InterPro" id="IPR036427">
    <property type="entry name" value="Bromodomain-like_sf"/>
</dbReference>
<dbReference type="Gene3D" id="1.20.920.10">
    <property type="entry name" value="Bromodomain-like"/>
    <property type="match status" value="1"/>
</dbReference>
<keyword evidence="4" id="KW-1185">Reference proteome</keyword>
<accession>A0AAQ3MTP6</accession>